<name>A0A7C3MBU0_ARCFL</name>
<reference evidence="1" key="1">
    <citation type="journal article" date="2020" name="mSystems">
        <title>Genome- and Community-Level Interaction Insights into Carbon Utilization and Element Cycling Functions of Hydrothermarchaeota in Hydrothermal Sediment.</title>
        <authorList>
            <person name="Zhou Z."/>
            <person name="Liu Y."/>
            <person name="Xu W."/>
            <person name="Pan J."/>
            <person name="Luo Z.H."/>
            <person name="Li M."/>
        </authorList>
    </citation>
    <scope>NUCLEOTIDE SEQUENCE [LARGE SCALE GENOMIC DNA]</scope>
    <source>
        <strain evidence="1">SpSt-87</strain>
    </source>
</reference>
<comment type="caution">
    <text evidence="1">The sequence shown here is derived from an EMBL/GenBank/DDBJ whole genome shotgun (WGS) entry which is preliminary data.</text>
</comment>
<organism evidence="1">
    <name type="scientific">Archaeoglobus fulgidus</name>
    <dbReference type="NCBI Taxonomy" id="2234"/>
    <lineage>
        <taxon>Archaea</taxon>
        <taxon>Methanobacteriati</taxon>
        <taxon>Methanobacteriota</taxon>
        <taxon>Archaeoglobi</taxon>
        <taxon>Archaeoglobales</taxon>
        <taxon>Archaeoglobaceae</taxon>
        <taxon>Archaeoglobus</taxon>
    </lineage>
</organism>
<proteinExistence type="predicted"/>
<sequence>MDDKFGMACELLKDITVVKEEKEGEVTKSFLRKVYELLEEAEGKEEYIISVGYMVARRKSKNTVEFFIRLRGTVEKLQGDWSKVREELKSLLEHAIKIYYIKAEIGEDLCMKR</sequence>
<accession>A0A7C3MBU0</accession>
<dbReference type="AlphaFoldDB" id="A0A7C3MBU0"/>
<evidence type="ECO:0000313" key="1">
    <source>
        <dbReference type="EMBL" id="HFW32679.1"/>
    </source>
</evidence>
<gene>
    <name evidence="1" type="ORF">ENW66_07000</name>
</gene>
<dbReference type="EMBL" id="DTLB01000040">
    <property type="protein sequence ID" value="HFW32679.1"/>
    <property type="molecule type" value="Genomic_DNA"/>
</dbReference>
<protein>
    <submittedName>
        <fullName evidence="1">Uncharacterized protein</fullName>
    </submittedName>
</protein>